<sequence>MSTLDSVREGYQTFDDQRFAPVVKGAALFGLLAALPYIIEIDIAGMELAATLSLKVLILTIIYAYTAQAWNIMSGYTGQFSFGHAAFFGIGAYATQLLLVDIGLNPWLGMLIGGVIAGLYGLVIGALSFRFNLKGHYFALATLAFAELLRFVVTNMSELNGANGYFKPFPRDYGAEYGLAAFQFQTDLPYYYVILGFLFVVTLVSWAIKNSWVGLYFFAIREDERAAASVGVPSFRYKLIGIAVSAFFTALGGAYWSMYFNTIRPDTVFALFKNVEILLPAVVGGPGTLIGPIVGSFIVTPVSEVARTTFSNINGLDRIIYGAFLVAIVIYSPQGVVSWPSRARALWNRVRSDEEVSE</sequence>
<feature type="transmembrane region" description="Helical" evidence="6">
    <location>
        <begin position="190"/>
        <end position="208"/>
    </location>
</feature>
<keyword evidence="5 6" id="KW-0472">Membrane</keyword>
<evidence type="ECO:0000256" key="5">
    <source>
        <dbReference type="ARBA" id="ARBA00023136"/>
    </source>
</evidence>
<dbReference type="GO" id="GO:0005886">
    <property type="term" value="C:plasma membrane"/>
    <property type="evidence" value="ECO:0007669"/>
    <property type="project" value="UniProtKB-SubCell"/>
</dbReference>
<accession>A0A643JSA7</accession>
<dbReference type="RefSeq" id="WP_151139737.1">
    <property type="nucleotide sequence ID" value="NZ_VZUS01000005.1"/>
</dbReference>
<comment type="subcellular location">
    <subcellularLocation>
        <location evidence="1">Cell membrane</location>
        <topology evidence="1">Multi-pass membrane protein</topology>
    </subcellularLocation>
</comment>
<gene>
    <name evidence="7" type="ORF">Hfx1149_16010</name>
</gene>
<dbReference type="CDD" id="cd06581">
    <property type="entry name" value="TM_PBP1_LivM_like"/>
    <property type="match status" value="1"/>
</dbReference>
<keyword evidence="4 6" id="KW-1133">Transmembrane helix</keyword>
<evidence type="ECO:0000256" key="1">
    <source>
        <dbReference type="ARBA" id="ARBA00004651"/>
    </source>
</evidence>
<feature type="transmembrane region" description="Helical" evidence="6">
    <location>
        <begin position="107"/>
        <end position="129"/>
    </location>
</feature>
<feature type="transmembrane region" description="Helical" evidence="6">
    <location>
        <begin position="82"/>
        <end position="100"/>
    </location>
</feature>
<comment type="caution">
    <text evidence="7">The sequence shown here is derived from an EMBL/GenBank/DDBJ whole genome shotgun (WGS) entry which is preliminary data.</text>
</comment>
<dbReference type="InterPro" id="IPR043428">
    <property type="entry name" value="LivM-like"/>
</dbReference>
<feature type="transmembrane region" description="Helical" evidence="6">
    <location>
        <begin position="277"/>
        <end position="299"/>
    </location>
</feature>
<protein>
    <submittedName>
        <fullName evidence="7">Branched-chain amino acid ABC transporter permease</fullName>
    </submittedName>
</protein>
<keyword evidence="3 6" id="KW-0812">Transmembrane</keyword>
<dbReference type="InterPro" id="IPR001851">
    <property type="entry name" value="ABC_transp_permease"/>
</dbReference>
<dbReference type="EMBL" id="VZUS01000005">
    <property type="protein sequence ID" value="KAB1185026.1"/>
    <property type="molecule type" value="Genomic_DNA"/>
</dbReference>
<keyword evidence="2" id="KW-1003">Cell membrane</keyword>
<feature type="transmembrane region" description="Helical" evidence="6">
    <location>
        <begin position="51"/>
        <end position="70"/>
    </location>
</feature>
<evidence type="ECO:0000256" key="3">
    <source>
        <dbReference type="ARBA" id="ARBA00022692"/>
    </source>
</evidence>
<dbReference type="Pfam" id="PF02653">
    <property type="entry name" value="BPD_transp_2"/>
    <property type="match status" value="1"/>
</dbReference>
<reference evidence="7" key="1">
    <citation type="submission" date="2019-09" db="EMBL/GenBank/DDBJ databases">
        <title>Genomic analysis of Haloferax sp. CBA1149.</title>
        <authorList>
            <person name="Roh S.W."/>
        </authorList>
    </citation>
    <scope>NUCLEOTIDE SEQUENCE</scope>
    <source>
        <strain evidence="7">CBA1149</strain>
    </source>
</reference>
<dbReference type="PANTHER" id="PTHR30482">
    <property type="entry name" value="HIGH-AFFINITY BRANCHED-CHAIN AMINO ACID TRANSPORT SYSTEM PERMEASE"/>
    <property type="match status" value="1"/>
</dbReference>
<evidence type="ECO:0000256" key="4">
    <source>
        <dbReference type="ARBA" id="ARBA00022989"/>
    </source>
</evidence>
<evidence type="ECO:0000256" key="6">
    <source>
        <dbReference type="SAM" id="Phobius"/>
    </source>
</evidence>
<dbReference type="GO" id="GO:0015658">
    <property type="term" value="F:branched-chain amino acid transmembrane transporter activity"/>
    <property type="evidence" value="ECO:0007669"/>
    <property type="project" value="InterPro"/>
</dbReference>
<evidence type="ECO:0000313" key="7">
    <source>
        <dbReference type="EMBL" id="KAB1185026.1"/>
    </source>
</evidence>
<feature type="transmembrane region" description="Helical" evidence="6">
    <location>
        <begin position="20"/>
        <end position="39"/>
    </location>
</feature>
<dbReference type="PANTHER" id="PTHR30482:SF10">
    <property type="entry name" value="HIGH-AFFINITY BRANCHED-CHAIN AMINO ACID TRANSPORT PROTEIN BRAE"/>
    <property type="match status" value="1"/>
</dbReference>
<feature type="transmembrane region" description="Helical" evidence="6">
    <location>
        <begin position="239"/>
        <end position="256"/>
    </location>
</feature>
<evidence type="ECO:0000256" key="2">
    <source>
        <dbReference type="ARBA" id="ARBA00022475"/>
    </source>
</evidence>
<organism evidence="7">
    <name type="scientific">Haloferax sp. CBA1149</name>
    <dbReference type="NCBI Taxonomy" id="2650753"/>
    <lineage>
        <taxon>Archaea</taxon>
        <taxon>Methanobacteriati</taxon>
        <taxon>Methanobacteriota</taxon>
        <taxon>Stenosarchaea group</taxon>
        <taxon>Halobacteria</taxon>
        <taxon>Halobacteriales</taxon>
        <taxon>Haloferacaceae</taxon>
        <taxon>Haloferax</taxon>
    </lineage>
</organism>
<name>A0A643JSA7_9EURY</name>
<dbReference type="AlphaFoldDB" id="A0A643JSA7"/>
<feature type="transmembrane region" description="Helical" evidence="6">
    <location>
        <begin position="319"/>
        <end position="339"/>
    </location>
</feature>
<proteinExistence type="predicted"/>